<dbReference type="NCBIfam" id="TIGR00231">
    <property type="entry name" value="small_GTP"/>
    <property type="match status" value="1"/>
</dbReference>
<evidence type="ECO:0000313" key="6">
    <source>
        <dbReference type="Proteomes" id="UP001293593"/>
    </source>
</evidence>
<dbReference type="InterPro" id="IPR050227">
    <property type="entry name" value="Rab"/>
</dbReference>
<dbReference type="SMART" id="SM00176">
    <property type="entry name" value="RAN"/>
    <property type="match status" value="1"/>
</dbReference>
<dbReference type="AlphaFoldDB" id="A0AAE1ISB5"/>
<dbReference type="SMART" id="SM00173">
    <property type="entry name" value="RAS"/>
    <property type="match status" value="1"/>
</dbReference>
<keyword evidence="2" id="KW-0547">Nucleotide-binding</keyword>
<dbReference type="InterPro" id="IPR001806">
    <property type="entry name" value="Small_GTPase"/>
</dbReference>
<dbReference type="InterPro" id="IPR027417">
    <property type="entry name" value="P-loop_NTPase"/>
</dbReference>
<organism evidence="5 6">
    <name type="scientific">Acacia crassicarpa</name>
    <name type="common">northern wattle</name>
    <dbReference type="NCBI Taxonomy" id="499986"/>
    <lineage>
        <taxon>Eukaryota</taxon>
        <taxon>Viridiplantae</taxon>
        <taxon>Streptophyta</taxon>
        <taxon>Embryophyta</taxon>
        <taxon>Tracheophyta</taxon>
        <taxon>Spermatophyta</taxon>
        <taxon>Magnoliopsida</taxon>
        <taxon>eudicotyledons</taxon>
        <taxon>Gunneridae</taxon>
        <taxon>Pentapetalae</taxon>
        <taxon>rosids</taxon>
        <taxon>fabids</taxon>
        <taxon>Fabales</taxon>
        <taxon>Fabaceae</taxon>
        <taxon>Caesalpinioideae</taxon>
        <taxon>mimosoid clade</taxon>
        <taxon>Acacieae</taxon>
        <taxon>Acacia</taxon>
    </lineage>
</organism>
<dbReference type="SUPFAM" id="SSF52540">
    <property type="entry name" value="P-loop containing nucleoside triphosphate hydrolases"/>
    <property type="match status" value="1"/>
</dbReference>
<dbReference type="InterPro" id="IPR005225">
    <property type="entry name" value="Small_GTP-bd"/>
</dbReference>
<dbReference type="PROSITE" id="PS51419">
    <property type="entry name" value="RAB"/>
    <property type="match status" value="1"/>
</dbReference>
<dbReference type="Pfam" id="PF00071">
    <property type="entry name" value="Ras"/>
    <property type="match status" value="1"/>
</dbReference>
<name>A0AAE1ISB5_9FABA</name>
<accession>A0AAE1ISB5</accession>
<dbReference type="GO" id="GO:0012505">
    <property type="term" value="C:endomembrane system"/>
    <property type="evidence" value="ECO:0007669"/>
    <property type="project" value="UniProtKB-SubCell"/>
</dbReference>
<sequence>MMTVSPLNKYKLVFLGDELVGKTSIITHFMYEKFDTNYQATIGIDIFSKTMCLEDRNVRLQLWDIAGQERFRSLIPGYIRDSSIAVITYDVSNRQSFLNTNEWIEEVRTELGSDVIIVIVGNKTDLVDKRQVSIEEGDAKSREFGVMFIETSAKAGFNIRESLSPAKQEDMIDVNLKPTANSSQAEQQGGGGAC</sequence>
<dbReference type="FunFam" id="3.40.50.300:FF:000808">
    <property type="entry name" value="Small GTP-binding protein, putative"/>
    <property type="match status" value="1"/>
</dbReference>
<evidence type="ECO:0000256" key="4">
    <source>
        <dbReference type="ARBA" id="ARBA00037868"/>
    </source>
</evidence>
<dbReference type="EMBL" id="JAWXYG010000012">
    <property type="protein sequence ID" value="KAK4256686.1"/>
    <property type="molecule type" value="Genomic_DNA"/>
</dbReference>
<dbReference type="PANTHER" id="PTHR47977">
    <property type="entry name" value="RAS-RELATED PROTEIN RAB"/>
    <property type="match status" value="1"/>
</dbReference>
<evidence type="ECO:0000256" key="1">
    <source>
        <dbReference type="ARBA" id="ARBA00006270"/>
    </source>
</evidence>
<dbReference type="SMART" id="SM00174">
    <property type="entry name" value="RHO"/>
    <property type="match status" value="1"/>
</dbReference>
<dbReference type="CDD" id="cd01861">
    <property type="entry name" value="Rab6"/>
    <property type="match status" value="1"/>
</dbReference>
<dbReference type="Proteomes" id="UP001293593">
    <property type="component" value="Unassembled WGS sequence"/>
</dbReference>
<dbReference type="PRINTS" id="PR00449">
    <property type="entry name" value="RASTRNSFRMNG"/>
</dbReference>
<dbReference type="PROSITE" id="PS51421">
    <property type="entry name" value="RAS"/>
    <property type="match status" value="1"/>
</dbReference>
<reference evidence="5" key="1">
    <citation type="submission" date="2023-10" db="EMBL/GenBank/DDBJ databases">
        <title>Chromosome-level genome of the transformable northern wattle, Acacia crassicarpa.</title>
        <authorList>
            <person name="Massaro I."/>
            <person name="Sinha N.R."/>
            <person name="Poethig S."/>
            <person name="Leichty A.R."/>
        </authorList>
    </citation>
    <scope>NUCLEOTIDE SEQUENCE</scope>
    <source>
        <strain evidence="5">Acra3RX</strain>
        <tissue evidence="5">Leaf</tissue>
    </source>
</reference>
<dbReference type="SMART" id="SM00175">
    <property type="entry name" value="RAB"/>
    <property type="match status" value="1"/>
</dbReference>
<evidence type="ECO:0000256" key="2">
    <source>
        <dbReference type="ARBA" id="ARBA00022741"/>
    </source>
</evidence>
<proteinExistence type="inferred from homology"/>
<comment type="similarity">
    <text evidence="1">Belongs to the small GTPase superfamily. Rab family.</text>
</comment>
<dbReference type="Gene3D" id="3.40.50.300">
    <property type="entry name" value="P-loop containing nucleotide triphosphate hydrolases"/>
    <property type="match status" value="1"/>
</dbReference>
<evidence type="ECO:0000313" key="5">
    <source>
        <dbReference type="EMBL" id="KAK4256686.1"/>
    </source>
</evidence>
<gene>
    <name evidence="5" type="ORF">QN277_006377</name>
</gene>
<dbReference type="GO" id="GO:0003924">
    <property type="term" value="F:GTPase activity"/>
    <property type="evidence" value="ECO:0007669"/>
    <property type="project" value="InterPro"/>
</dbReference>
<keyword evidence="3" id="KW-0342">GTP-binding</keyword>
<comment type="caution">
    <text evidence="5">The sequence shown here is derived from an EMBL/GenBank/DDBJ whole genome shotgun (WGS) entry which is preliminary data.</text>
</comment>
<protein>
    <submittedName>
        <fullName evidence="5">Uncharacterized protein</fullName>
    </submittedName>
</protein>
<evidence type="ECO:0000256" key="3">
    <source>
        <dbReference type="ARBA" id="ARBA00023134"/>
    </source>
</evidence>
<dbReference type="GO" id="GO:0005525">
    <property type="term" value="F:GTP binding"/>
    <property type="evidence" value="ECO:0007669"/>
    <property type="project" value="UniProtKB-KW"/>
</dbReference>
<dbReference type="PROSITE" id="PS51420">
    <property type="entry name" value="RHO"/>
    <property type="match status" value="1"/>
</dbReference>
<keyword evidence="6" id="KW-1185">Reference proteome</keyword>
<comment type="subcellular location">
    <subcellularLocation>
        <location evidence="4">Endomembrane system</location>
        <topology evidence="4">Lipid-anchor</topology>
    </subcellularLocation>
</comment>